<comment type="caution">
    <text evidence="2">The sequence shown here is derived from an EMBL/GenBank/DDBJ whole genome shotgun (WGS) entry which is preliminary data.</text>
</comment>
<dbReference type="Pfam" id="PF13847">
    <property type="entry name" value="Methyltransf_31"/>
    <property type="match status" value="1"/>
</dbReference>
<evidence type="ECO:0000313" key="2">
    <source>
        <dbReference type="EMBL" id="OGI76768.1"/>
    </source>
</evidence>
<dbReference type="SUPFAM" id="SSF53335">
    <property type="entry name" value="S-adenosyl-L-methionine-dependent methyltransferases"/>
    <property type="match status" value="1"/>
</dbReference>
<dbReference type="CDD" id="cd02440">
    <property type="entry name" value="AdoMet_MTases"/>
    <property type="match status" value="1"/>
</dbReference>
<protein>
    <recommendedName>
        <fullName evidence="1">Methyltransferase domain-containing protein</fullName>
    </recommendedName>
</protein>
<reference evidence="2 3" key="1">
    <citation type="journal article" date="2016" name="Nat. Commun.">
        <title>Thousands of microbial genomes shed light on interconnected biogeochemical processes in an aquifer system.</title>
        <authorList>
            <person name="Anantharaman K."/>
            <person name="Brown C.T."/>
            <person name="Hug L.A."/>
            <person name="Sharon I."/>
            <person name="Castelle C.J."/>
            <person name="Probst A.J."/>
            <person name="Thomas B.C."/>
            <person name="Singh A."/>
            <person name="Wilkins M.J."/>
            <person name="Karaoz U."/>
            <person name="Brodie E.L."/>
            <person name="Williams K.H."/>
            <person name="Hubbard S.S."/>
            <person name="Banfield J.F."/>
        </authorList>
    </citation>
    <scope>NUCLEOTIDE SEQUENCE [LARGE SCALE GENOMIC DNA]</scope>
</reference>
<evidence type="ECO:0000313" key="3">
    <source>
        <dbReference type="Proteomes" id="UP000178374"/>
    </source>
</evidence>
<dbReference type="Gene3D" id="3.40.50.150">
    <property type="entry name" value="Vaccinia Virus protein VP39"/>
    <property type="match status" value="1"/>
</dbReference>
<proteinExistence type="predicted"/>
<evidence type="ECO:0000259" key="1">
    <source>
        <dbReference type="Pfam" id="PF13847"/>
    </source>
</evidence>
<dbReference type="STRING" id="1801750.A3B85_02495"/>
<name>A0A1F6W4A5_9BACT</name>
<dbReference type="EMBL" id="MFUA01000019">
    <property type="protein sequence ID" value="OGI76768.1"/>
    <property type="molecule type" value="Genomic_DNA"/>
</dbReference>
<accession>A0A1F6W4A5</accession>
<sequence>MFTDPVKNLKALGLREDNIVADLGAGTGYYSVAAGTMVPRGKVYAVEVQKDFLTTIKNKAREAHLSNVECFWGNVEKIGGTKIGDNIVDAVIASNILFQVEDRDQFIEEAKRILKSQGKVLLIDWSDSSSLGLLVAVPKIKAREMFEKKGFIFEREIDAGAHHYGMILVKL</sequence>
<organism evidence="2 3">
    <name type="scientific">Candidatus Nomurabacteria bacterium RIFCSPHIGHO2_02_FULL_37_13</name>
    <dbReference type="NCBI Taxonomy" id="1801750"/>
    <lineage>
        <taxon>Bacteria</taxon>
        <taxon>Candidatus Nomuraibacteriota</taxon>
    </lineage>
</organism>
<dbReference type="InterPro" id="IPR029063">
    <property type="entry name" value="SAM-dependent_MTases_sf"/>
</dbReference>
<feature type="domain" description="Methyltransferase" evidence="1">
    <location>
        <begin position="19"/>
        <end position="126"/>
    </location>
</feature>
<dbReference type="Proteomes" id="UP000178374">
    <property type="component" value="Unassembled WGS sequence"/>
</dbReference>
<dbReference type="InterPro" id="IPR025714">
    <property type="entry name" value="Methyltranfer_dom"/>
</dbReference>
<dbReference type="AlphaFoldDB" id="A0A1F6W4A5"/>
<gene>
    <name evidence="2" type="ORF">A3B85_02495</name>
</gene>